<dbReference type="AlphaFoldDB" id="A0A3B8WQI4"/>
<dbReference type="GO" id="GO:0016740">
    <property type="term" value="F:transferase activity"/>
    <property type="evidence" value="ECO:0007669"/>
    <property type="project" value="UniProtKB-KW"/>
</dbReference>
<dbReference type="Gene3D" id="3.90.1200.10">
    <property type="match status" value="1"/>
</dbReference>
<gene>
    <name evidence="1" type="ORF">DCF82_23485</name>
</gene>
<accession>A0A3B8WQI4</accession>
<keyword evidence="1" id="KW-0808">Transferase</keyword>
<dbReference type="InterPro" id="IPR011009">
    <property type="entry name" value="Kinase-like_dom_sf"/>
</dbReference>
<protein>
    <submittedName>
        <fullName evidence="1">Aminoglycoside phosphotransferase</fullName>
    </submittedName>
</protein>
<name>A0A3B8WQI4_MARNT</name>
<dbReference type="EMBL" id="DLYI01000315">
    <property type="protein sequence ID" value="HAC30740.1"/>
    <property type="molecule type" value="Genomic_DNA"/>
</dbReference>
<sequence>MDNRLQLLTRWVRQIPGFSAASPTPVSGDASFRRYFRVWKDVPDEQPAPFIVMDAPPEHEDCVPFVAIARHWHQHGIAVPAIAAEDLEQGFLLLEDLGDLLMLTALEQGDADTLYRAALDELARIAGLDDPADYPLPAYDQALLDREMALFPDWLLEKHLG</sequence>
<feature type="non-terminal residue" evidence="1">
    <location>
        <position position="161"/>
    </location>
</feature>
<reference evidence="1 2" key="1">
    <citation type="journal article" date="2018" name="Nat. Biotechnol.">
        <title>A standardized bacterial taxonomy based on genome phylogeny substantially revises the tree of life.</title>
        <authorList>
            <person name="Parks D.H."/>
            <person name="Chuvochina M."/>
            <person name="Waite D.W."/>
            <person name="Rinke C."/>
            <person name="Skarshewski A."/>
            <person name="Chaumeil P.A."/>
            <person name="Hugenholtz P."/>
        </authorList>
    </citation>
    <scope>NUCLEOTIDE SEQUENCE [LARGE SCALE GENOMIC DNA]</scope>
    <source>
        <strain evidence="1">UBA9049</strain>
    </source>
</reference>
<evidence type="ECO:0000313" key="1">
    <source>
        <dbReference type="EMBL" id="HAC30740.1"/>
    </source>
</evidence>
<dbReference type="SUPFAM" id="SSF56112">
    <property type="entry name" value="Protein kinase-like (PK-like)"/>
    <property type="match status" value="1"/>
</dbReference>
<dbReference type="Proteomes" id="UP000261325">
    <property type="component" value="Unassembled WGS sequence"/>
</dbReference>
<comment type="caution">
    <text evidence="1">The sequence shown here is derived from an EMBL/GenBank/DDBJ whole genome shotgun (WGS) entry which is preliminary data.</text>
</comment>
<organism evidence="1 2">
    <name type="scientific">Marinobacter nauticus</name>
    <name type="common">Marinobacter hydrocarbonoclasticus</name>
    <name type="synonym">Marinobacter aquaeolei</name>
    <dbReference type="NCBI Taxonomy" id="2743"/>
    <lineage>
        <taxon>Bacteria</taxon>
        <taxon>Pseudomonadati</taxon>
        <taxon>Pseudomonadota</taxon>
        <taxon>Gammaproteobacteria</taxon>
        <taxon>Pseudomonadales</taxon>
        <taxon>Marinobacteraceae</taxon>
        <taxon>Marinobacter</taxon>
    </lineage>
</organism>
<dbReference type="Gene3D" id="3.30.200.20">
    <property type="entry name" value="Phosphorylase Kinase, domain 1"/>
    <property type="match status" value="1"/>
</dbReference>
<proteinExistence type="predicted"/>
<evidence type="ECO:0000313" key="2">
    <source>
        <dbReference type="Proteomes" id="UP000261325"/>
    </source>
</evidence>